<keyword evidence="3" id="KW-0238">DNA-binding</keyword>
<dbReference type="FunFam" id="4.10.280.10:FF:000022">
    <property type="entry name" value="Basic helix-loop-helix transcription factor"/>
    <property type="match status" value="1"/>
</dbReference>
<evidence type="ECO:0000256" key="1">
    <source>
        <dbReference type="ARBA" id="ARBA00004123"/>
    </source>
</evidence>
<dbReference type="AlphaFoldDB" id="A0A1S3C161"/>
<dbReference type="Gramene" id="MELO3C018516.2.1">
    <property type="protein sequence ID" value="MELO3C018516.2.1"/>
    <property type="gene ID" value="MELO3C018516.2"/>
</dbReference>
<dbReference type="eggNOG" id="ENOG502R684">
    <property type="taxonomic scope" value="Eukaryota"/>
</dbReference>
<evidence type="ECO:0000313" key="8">
    <source>
        <dbReference type="EnsemblPlants" id="MELO3C018516.2.1"/>
    </source>
</evidence>
<dbReference type="GO" id="GO:0048766">
    <property type="term" value="P:root hair initiation"/>
    <property type="evidence" value="ECO:0007669"/>
    <property type="project" value="UniProtKB-ARBA"/>
</dbReference>
<sequence length="337" mass="38085">MEQLNGSFIANHEEEDHEEEEEATFMAQLLFNTKANSPPDPFMATLSYDQTPSSSTFYSLSQESSDELLFPTNENNNNHHHHYYYCNPMNNNNDNSSNYFSLGELGNYYNNNNGSNFHLQVPEDSMNVEVSENNSLQPCFEEADQLIKLPEEEAAHYQTEINCKKRSRGEFGDHHVQKGRNERGKKTQKLTSSTNTEEDGNGGLSRQSTSTYCSEDESNASLDRNGGANYNSGSSLNGPNKSRASRGSATDPQSLYARKRRERINERLRILQNLVPNGTKVDISTMLEEAVQYVKFLQLQIKLLSSDDLWMYAPIAYNGMDIGLNPTTPKTAKEKEL</sequence>
<dbReference type="GO" id="GO:0000981">
    <property type="term" value="F:DNA-binding transcription factor activity, RNA polymerase II-specific"/>
    <property type="evidence" value="ECO:0007669"/>
    <property type="project" value="TreeGrafter"/>
</dbReference>
<dbReference type="GO" id="GO:0000978">
    <property type="term" value="F:RNA polymerase II cis-regulatory region sequence-specific DNA binding"/>
    <property type="evidence" value="ECO:0007669"/>
    <property type="project" value="TreeGrafter"/>
</dbReference>
<dbReference type="InterPro" id="IPR011598">
    <property type="entry name" value="bHLH_dom"/>
</dbReference>
<feature type="region of interest" description="Disordered" evidence="6">
    <location>
        <begin position="1"/>
        <end position="21"/>
    </location>
</feature>
<dbReference type="PANTHER" id="PTHR16223:SF300">
    <property type="entry name" value="TRANSCRIPTION FACTOR BHLH133"/>
    <property type="match status" value="1"/>
</dbReference>
<dbReference type="InterPro" id="IPR036638">
    <property type="entry name" value="HLH_DNA-bd_sf"/>
</dbReference>
<keyword evidence="5" id="KW-0539">Nucleus</keyword>
<feature type="domain" description="BHLH" evidence="7">
    <location>
        <begin position="248"/>
        <end position="297"/>
    </location>
</feature>
<accession>A0A1S3C161</accession>
<dbReference type="SUPFAM" id="SSF47459">
    <property type="entry name" value="HLH, helix-loop-helix DNA-binding domain"/>
    <property type="match status" value="1"/>
</dbReference>
<dbReference type="EnsemblPlants" id="MELO3C018516.2.1">
    <property type="protein sequence ID" value="MELO3C018516.2.1"/>
    <property type="gene ID" value="MELO3C018516.2"/>
</dbReference>
<dbReference type="GO" id="GO:0005634">
    <property type="term" value="C:nucleus"/>
    <property type="evidence" value="ECO:0007669"/>
    <property type="project" value="UniProtKB-SubCell"/>
</dbReference>
<name>A0A1S3C161_CUCME</name>
<reference evidence="8" key="1">
    <citation type="submission" date="2023-03" db="UniProtKB">
        <authorList>
            <consortium name="EnsemblPlants"/>
        </authorList>
    </citation>
    <scope>IDENTIFICATION</scope>
</reference>
<keyword evidence="2" id="KW-0805">Transcription regulation</keyword>
<dbReference type="PANTHER" id="PTHR16223">
    <property type="entry name" value="TRANSCRIPTION FACTOR BHLH83-RELATED"/>
    <property type="match status" value="1"/>
</dbReference>
<dbReference type="SMART" id="SM00353">
    <property type="entry name" value="HLH"/>
    <property type="match status" value="1"/>
</dbReference>
<protein>
    <recommendedName>
        <fullName evidence="7">BHLH domain-containing protein</fullName>
    </recommendedName>
</protein>
<evidence type="ECO:0000256" key="3">
    <source>
        <dbReference type="ARBA" id="ARBA00023125"/>
    </source>
</evidence>
<feature type="compositionally biased region" description="Basic and acidic residues" evidence="6">
    <location>
        <begin position="168"/>
        <end position="185"/>
    </location>
</feature>
<keyword evidence="4" id="KW-0804">Transcription</keyword>
<evidence type="ECO:0000256" key="4">
    <source>
        <dbReference type="ARBA" id="ARBA00023163"/>
    </source>
</evidence>
<gene>
    <name evidence="8" type="primary">103495305</name>
</gene>
<evidence type="ECO:0000256" key="2">
    <source>
        <dbReference type="ARBA" id="ARBA00023015"/>
    </source>
</evidence>
<feature type="compositionally biased region" description="Polar residues" evidence="6">
    <location>
        <begin position="228"/>
        <end position="253"/>
    </location>
</feature>
<feature type="compositionally biased region" description="Polar residues" evidence="6">
    <location>
        <begin position="204"/>
        <end position="213"/>
    </location>
</feature>
<evidence type="ECO:0000256" key="6">
    <source>
        <dbReference type="SAM" id="MobiDB-lite"/>
    </source>
</evidence>
<dbReference type="CDD" id="cd11454">
    <property type="entry name" value="bHLH_AtIND_like"/>
    <property type="match status" value="1"/>
</dbReference>
<evidence type="ECO:0000256" key="5">
    <source>
        <dbReference type="ARBA" id="ARBA00023242"/>
    </source>
</evidence>
<dbReference type="InterPro" id="IPR045843">
    <property type="entry name" value="IND-like"/>
</dbReference>
<dbReference type="PROSITE" id="PS50888">
    <property type="entry name" value="BHLH"/>
    <property type="match status" value="1"/>
</dbReference>
<dbReference type="Gene3D" id="4.10.280.10">
    <property type="entry name" value="Helix-loop-helix DNA-binding domain"/>
    <property type="match status" value="1"/>
</dbReference>
<evidence type="ECO:0000259" key="7">
    <source>
        <dbReference type="PROSITE" id="PS50888"/>
    </source>
</evidence>
<dbReference type="SMR" id="A0A1S3C161"/>
<feature type="region of interest" description="Disordered" evidence="6">
    <location>
        <begin position="166"/>
        <end position="260"/>
    </location>
</feature>
<comment type="subcellular location">
    <subcellularLocation>
        <location evidence="1">Nucleus</location>
    </subcellularLocation>
</comment>
<proteinExistence type="predicted"/>
<dbReference type="GO" id="GO:0046983">
    <property type="term" value="F:protein dimerization activity"/>
    <property type="evidence" value="ECO:0007669"/>
    <property type="project" value="InterPro"/>
</dbReference>
<organism evidence="8">
    <name type="scientific">Cucumis melo</name>
    <name type="common">Muskmelon</name>
    <dbReference type="NCBI Taxonomy" id="3656"/>
    <lineage>
        <taxon>Eukaryota</taxon>
        <taxon>Viridiplantae</taxon>
        <taxon>Streptophyta</taxon>
        <taxon>Embryophyta</taxon>
        <taxon>Tracheophyta</taxon>
        <taxon>Spermatophyta</taxon>
        <taxon>Magnoliopsida</taxon>
        <taxon>eudicotyledons</taxon>
        <taxon>Gunneridae</taxon>
        <taxon>Pentapetalae</taxon>
        <taxon>rosids</taxon>
        <taxon>fabids</taxon>
        <taxon>Cucurbitales</taxon>
        <taxon>Cucurbitaceae</taxon>
        <taxon>Benincaseae</taxon>
        <taxon>Cucumis</taxon>
    </lineage>
</organism>
<dbReference type="Pfam" id="PF00010">
    <property type="entry name" value="HLH"/>
    <property type="match status" value="1"/>
</dbReference>